<dbReference type="Pfam" id="PF02984">
    <property type="entry name" value="Cyclin_C"/>
    <property type="match status" value="1"/>
</dbReference>
<dbReference type="Proteomes" id="UP000728032">
    <property type="component" value="Unassembled WGS sequence"/>
</dbReference>
<reference evidence="3" key="1">
    <citation type="submission" date="2020-11" db="EMBL/GenBank/DDBJ databases">
        <authorList>
            <person name="Tran Van P."/>
        </authorList>
    </citation>
    <scope>NUCLEOTIDE SEQUENCE</scope>
</reference>
<evidence type="ECO:0000313" key="3">
    <source>
        <dbReference type="EMBL" id="CAD7644056.1"/>
    </source>
</evidence>
<dbReference type="EMBL" id="OC916372">
    <property type="protein sequence ID" value="CAD7644056.1"/>
    <property type="molecule type" value="Genomic_DNA"/>
</dbReference>
<accession>A0A7R9QFJ8</accession>
<dbReference type="EMBL" id="CAJPVJ010001547">
    <property type="protein sequence ID" value="CAG2164915.1"/>
    <property type="molecule type" value="Genomic_DNA"/>
</dbReference>
<protein>
    <recommendedName>
        <fullName evidence="2">Cyclin C-terminal domain-containing protein</fullName>
    </recommendedName>
</protein>
<dbReference type="Gene3D" id="1.10.472.10">
    <property type="entry name" value="Cyclin-like"/>
    <property type="match status" value="1"/>
</dbReference>
<evidence type="ECO:0000313" key="4">
    <source>
        <dbReference type="Proteomes" id="UP000728032"/>
    </source>
</evidence>
<sequence length="199" mass="22153">MGSPNTTTTEHNTQEQHREFSSPTKKSHHALLRWLQQSNSSGVPQVLSIGIGIGIETESGRSSCWATTTAQRSPNRISFSCQLPSLIAAASIATAVHGLQSTHKPSKCFDAFVSSLSTILNIDSSRIKSCVHQIESLITSRTPLVHQFVPKDTTNYDQIFKYQRLSTHLLVVLSRIPEFGQIFKNILHPRTTTFVRFVH</sequence>
<feature type="region of interest" description="Disordered" evidence="1">
    <location>
        <begin position="1"/>
        <end position="23"/>
    </location>
</feature>
<feature type="compositionally biased region" description="Low complexity" evidence="1">
    <location>
        <begin position="1"/>
        <end position="11"/>
    </location>
</feature>
<evidence type="ECO:0000259" key="2">
    <source>
        <dbReference type="Pfam" id="PF02984"/>
    </source>
</evidence>
<keyword evidence="4" id="KW-1185">Reference proteome</keyword>
<organism evidence="3">
    <name type="scientific">Oppiella nova</name>
    <dbReference type="NCBI Taxonomy" id="334625"/>
    <lineage>
        <taxon>Eukaryota</taxon>
        <taxon>Metazoa</taxon>
        <taxon>Ecdysozoa</taxon>
        <taxon>Arthropoda</taxon>
        <taxon>Chelicerata</taxon>
        <taxon>Arachnida</taxon>
        <taxon>Acari</taxon>
        <taxon>Acariformes</taxon>
        <taxon>Sarcoptiformes</taxon>
        <taxon>Oribatida</taxon>
        <taxon>Brachypylina</taxon>
        <taxon>Oppioidea</taxon>
        <taxon>Oppiidae</taxon>
        <taxon>Oppiella</taxon>
    </lineage>
</organism>
<dbReference type="AlphaFoldDB" id="A0A7R9QFJ8"/>
<dbReference type="InterPro" id="IPR004367">
    <property type="entry name" value="Cyclin_C-dom"/>
</dbReference>
<proteinExistence type="predicted"/>
<dbReference type="OrthoDB" id="306099at2759"/>
<gene>
    <name evidence="3" type="ORF">ONB1V03_LOCUS4462</name>
</gene>
<evidence type="ECO:0000256" key="1">
    <source>
        <dbReference type="SAM" id="MobiDB-lite"/>
    </source>
</evidence>
<name>A0A7R9QFJ8_9ACAR</name>
<feature type="domain" description="Cyclin C-terminal" evidence="2">
    <location>
        <begin position="78"/>
        <end position="147"/>
    </location>
</feature>